<reference evidence="1" key="1">
    <citation type="submission" date="2022-07" db="EMBL/GenBank/DDBJ databases">
        <title>Phylogenomic reconstructions and comparative analyses of Kickxellomycotina fungi.</title>
        <authorList>
            <person name="Reynolds N.K."/>
            <person name="Stajich J.E."/>
            <person name="Barry K."/>
            <person name="Grigoriev I.V."/>
            <person name="Crous P."/>
            <person name="Smith M.E."/>
        </authorList>
    </citation>
    <scope>NUCLEOTIDE SEQUENCE</scope>
    <source>
        <strain evidence="1">Benny 63K</strain>
    </source>
</reference>
<comment type="caution">
    <text evidence="1">The sequence shown here is derived from an EMBL/GenBank/DDBJ whole genome shotgun (WGS) entry which is preliminary data.</text>
</comment>
<dbReference type="EMBL" id="JANBPG010000638">
    <property type="protein sequence ID" value="KAJ1894854.1"/>
    <property type="molecule type" value="Genomic_DNA"/>
</dbReference>
<proteinExistence type="predicted"/>
<sequence>MLRATAATAMVLVLALHALRCAADTQEVAEVAERTIVQPLDHFATNPSKYILPQTYMVLGQYYRPGGPVLLYSVGERAIQASDLNSSWIAELAKQTHGMAILLEQRFYGDSIPQADTFDIAGQENLRFLTIEQMMADIRRFVRTTDIRDFTTQKLGNKDLAELSWVLVGGSFAGSLMAWTKYRYPNLNAFVLASSAPMRLTDEYWQFDSVIAQRLPCAKLLSQAIRRIDQILDSADMQRITELKRKFGLESIESSEAFAEALTIQLPSLMQAPFTRSVGEQISEFCYRLEQPPLLHLSASSNDTGTLDNLALITREYSQHHRLIHTGASCPEGDDLGWLWQQCTELGLWQTAPPDQGNLQWFEKRLRSRRLTAAHFQAQCQVCFADEARMENGNLAANRKEQFLMFAEEALFAYTTNVGNLSGSSLFTAGELDPWQHLFISGSGDIDIDGNNGGSKLVSLANKLVIKGASHAEDLRGFSEEDSADEQSQISRTHLHIEETIERWIQMRDTGFS</sequence>
<keyword evidence="2" id="KW-1185">Reference proteome</keyword>
<protein>
    <submittedName>
        <fullName evidence="1">Uncharacterized protein</fullName>
    </submittedName>
</protein>
<gene>
    <name evidence="1" type="ORF">LPJ66_004938</name>
</gene>
<accession>A0ACC1IN75</accession>
<dbReference type="Proteomes" id="UP001150581">
    <property type="component" value="Unassembled WGS sequence"/>
</dbReference>
<name>A0ACC1IN75_9FUNG</name>
<evidence type="ECO:0000313" key="2">
    <source>
        <dbReference type="Proteomes" id="UP001150581"/>
    </source>
</evidence>
<evidence type="ECO:0000313" key="1">
    <source>
        <dbReference type="EMBL" id="KAJ1894854.1"/>
    </source>
</evidence>
<organism evidence="1 2">
    <name type="scientific">Kickxella alabastrina</name>
    <dbReference type="NCBI Taxonomy" id="61397"/>
    <lineage>
        <taxon>Eukaryota</taxon>
        <taxon>Fungi</taxon>
        <taxon>Fungi incertae sedis</taxon>
        <taxon>Zoopagomycota</taxon>
        <taxon>Kickxellomycotina</taxon>
        <taxon>Kickxellomycetes</taxon>
        <taxon>Kickxellales</taxon>
        <taxon>Kickxellaceae</taxon>
        <taxon>Kickxella</taxon>
    </lineage>
</organism>